<dbReference type="GO" id="GO:0016747">
    <property type="term" value="F:acyltransferase activity, transferring groups other than amino-acyl groups"/>
    <property type="evidence" value="ECO:0007669"/>
    <property type="project" value="InterPro"/>
</dbReference>
<feature type="domain" description="N-acetyltransferase" evidence="1">
    <location>
        <begin position="9"/>
        <end position="148"/>
    </location>
</feature>
<keyword evidence="3" id="KW-1185">Reference proteome</keyword>
<dbReference type="RefSeq" id="WP_112574375.1">
    <property type="nucleotide sequence ID" value="NZ_CP043450.1"/>
</dbReference>
<protein>
    <submittedName>
        <fullName evidence="2">GNAT family N-acetyltransferase</fullName>
    </submittedName>
</protein>
<evidence type="ECO:0000313" key="2">
    <source>
        <dbReference type="EMBL" id="QEM11006.1"/>
    </source>
</evidence>
<proteinExistence type="predicted"/>
<dbReference type="EMBL" id="CP043450">
    <property type="protein sequence ID" value="QEM11006.1"/>
    <property type="molecule type" value="Genomic_DNA"/>
</dbReference>
<dbReference type="SUPFAM" id="SSF55729">
    <property type="entry name" value="Acyl-CoA N-acyltransferases (Nat)"/>
    <property type="match status" value="1"/>
</dbReference>
<dbReference type="CDD" id="cd04301">
    <property type="entry name" value="NAT_SF"/>
    <property type="match status" value="1"/>
</dbReference>
<sequence>MKFEPIMIEQSSYLKPKIYDLMNLMINDESGLFEVGDLDGYIDKLIDRASIITIMAQDALLGFLAYYANDYVNKIGFISMLIIDPSTKRMGYGRRLVEFAVKDLTLKGFKKCRTEVNADNTKAVNICKRLGFTYVGRNEEYCVFELTL</sequence>
<gene>
    <name evidence="2" type="ORF">DEO27_013575</name>
</gene>
<dbReference type="OrthoDB" id="7205533at2"/>
<dbReference type="Proteomes" id="UP000251402">
    <property type="component" value="Chromosome"/>
</dbReference>
<evidence type="ECO:0000313" key="3">
    <source>
        <dbReference type="Proteomes" id="UP000251402"/>
    </source>
</evidence>
<dbReference type="Gene3D" id="3.40.630.30">
    <property type="match status" value="1"/>
</dbReference>
<dbReference type="InterPro" id="IPR016181">
    <property type="entry name" value="Acyl_CoA_acyltransferase"/>
</dbReference>
<accession>A0A5C1HYU5</accession>
<dbReference type="Pfam" id="PF00583">
    <property type="entry name" value="Acetyltransf_1"/>
    <property type="match status" value="1"/>
</dbReference>
<dbReference type="KEGG" id="mrub:DEO27_013575"/>
<organism evidence="2 3">
    <name type="scientific">Mucilaginibacter rubeus</name>
    <dbReference type="NCBI Taxonomy" id="2027860"/>
    <lineage>
        <taxon>Bacteria</taxon>
        <taxon>Pseudomonadati</taxon>
        <taxon>Bacteroidota</taxon>
        <taxon>Sphingobacteriia</taxon>
        <taxon>Sphingobacteriales</taxon>
        <taxon>Sphingobacteriaceae</taxon>
        <taxon>Mucilaginibacter</taxon>
    </lineage>
</organism>
<dbReference type="AlphaFoldDB" id="A0A5C1HYU5"/>
<evidence type="ECO:0000259" key="1">
    <source>
        <dbReference type="PROSITE" id="PS51186"/>
    </source>
</evidence>
<reference evidence="2" key="1">
    <citation type="submission" date="2019-08" db="EMBL/GenBank/DDBJ databases">
        <title>Comparative genome analysis confer to the adaptation heavy metal polluted environment.</title>
        <authorList>
            <person name="Li Y."/>
        </authorList>
    </citation>
    <scope>NUCLEOTIDE SEQUENCE [LARGE SCALE GENOMIC DNA]</scope>
    <source>
        <strain evidence="2">P1</strain>
    </source>
</reference>
<name>A0A5C1HYU5_9SPHI</name>
<dbReference type="PROSITE" id="PS51186">
    <property type="entry name" value="GNAT"/>
    <property type="match status" value="1"/>
</dbReference>
<dbReference type="InterPro" id="IPR000182">
    <property type="entry name" value="GNAT_dom"/>
</dbReference>